<dbReference type="EMBL" id="AP022853">
    <property type="protein sequence ID" value="BCB26085.1"/>
    <property type="molecule type" value="Genomic_DNA"/>
</dbReference>
<dbReference type="InterPro" id="IPR000014">
    <property type="entry name" value="PAS"/>
</dbReference>
<feature type="region of interest" description="Disordered" evidence="1">
    <location>
        <begin position="509"/>
        <end position="548"/>
    </location>
</feature>
<protein>
    <recommendedName>
        <fullName evidence="7">HAMP domain-containing protein</fullName>
    </recommendedName>
</protein>
<keyword evidence="2" id="KW-0472">Membrane</keyword>
<dbReference type="Gene3D" id="6.10.340.10">
    <property type="match status" value="1"/>
</dbReference>
<feature type="domain" description="PAS" evidence="3">
    <location>
        <begin position="395"/>
        <end position="436"/>
    </location>
</feature>
<feature type="compositionally biased region" description="Basic residues" evidence="1">
    <location>
        <begin position="515"/>
        <end position="531"/>
    </location>
</feature>
<evidence type="ECO:0000259" key="4">
    <source>
        <dbReference type="PROSITE" id="PS50885"/>
    </source>
</evidence>
<dbReference type="NCBIfam" id="TIGR00229">
    <property type="entry name" value="sensory_box"/>
    <property type="match status" value="1"/>
</dbReference>
<dbReference type="GO" id="GO:0006355">
    <property type="term" value="P:regulation of DNA-templated transcription"/>
    <property type="evidence" value="ECO:0007669"/>
    <property type="project" value="InterPro"/>
</dbReference>
<accession>A0A6F8VBF2</accession>
<dbReference type="InterPro" id="IPR035965">
    <property type="entry name" value="PAS-like_dom_sf"/>
</dbReference>
<dbReference type="PROSITE" id="PS50885">
    <property type="entry name" value="HAMP"/>
    <property type="match status" value="1"/>
</dbReference>
<dbReference type="KEGG" id="slac:SKTS_09710"/>
<dbReference type="CDD" id="cd00130">
    <property type="entry name" value="PAS"/>
    <property type="match status" value="1"/>
</dbReference>
<dbReference type="PROSITE" id="PS50112">
    <property type="entry name" value="PAS"/>
    <property type="match status" value="1"/>
</dbReference>
<dbReference type="Pfam" id="PF00672">
    <property type="entry name" value="HAMP"/>
    <property type="match status" value="1"/>
</dbReference>
<dbReference type="GO" id="GO:0016020">
    <property type="term" value="C:membrane"/>
    <property type="evidence" value="ECO:0007669"/>
    <property type="project" value="InterPro"/>
</dbReference>
<name>A0A6F8VBF2_9PROT</name>
<dbReference type="GO" id="GO:0007165">
    <property type="term" value="P:signal transduction"/>
    <property type="evidence" value="ECO:0007669"/>
    <property type="project" value="InterPro"/>
</dbReference>
<reference evidence="6" key="1">
    <citation type="submission" date="2020-03" db="EMBL/GenBank/DDBJ databases">
        <title>Complete genome sequence of sulfur-oxidizing bacterium skT11.</title>
        <authorList>
            <person name="Kanda M."/>
            <person name="Kojima H."/>
            <person name="Fukui M."/>
        </authorList>
    </citation>
    <scope>NUCLEOTIDE SEQUENCE [LARGE SCALE GENOMIC DNA]</scope>
    <source>
        <strain evidence="6">skT11</strain>
    </source>
</reference>
<evidence type="ECO:0000259" key="3">
    <source>
        <dbReference type="PROSITE" id="PS50112"/>
    </source>
</evidence>
<feature type="domain" description="HAMP" evidence="4">
    <location>
        <begin position="345"/>
        <end position="397"/>
    </location>
</feature>
<dbReference type="CDD" id="cd06225">
    <property type="entry name" value="HAMP"/>
    <property type="match status" value="1"/>
</dbReference>
<feature type="transmembrane region" description="Helical" evidence="2">
    <location>
        <begin position="324"/>
        <end position="345"/>
    </location>
</feature>
<dbReference type="SMART" id="SM00091">
    <property type="entry name" value="PAS"/>
    <property type="match status" value="1"/>
</dbReference>
<evidence type="ECO:0000256" key="1">
    <source>
        <dbReference type="SAM" id="MobiDB-lite"/>
    </source>
</evidence>
<evidence type="ECO:0000256" key="2">
    <source>
        <dbReference type="SAM" id="Phobius"/>
    </source>
</evidence>
<keyword evidence="6" id="KW-1185">Reference proteome</keyword>
<organism evidence="5 6">
    <name type="scientific">Sulfurimicrobium lacus</name>
    <dbReference type="NCBI Taxonomy" id="2715678"/>
    <lineage>
        <taxon>Bacteria</taxon>
        <taxon>Pseudomonadati</taxon>
        <taxon>Pseudomonadota</taxon>
        <taxon>Betaproteobacteria</taxon>
        <taxon>Nitrosomonadales</taxon>
        <taxon>Sulfuricellaceae</taxon>
        <taxon>Sulfurimicrobium</taxon>
    </lineage>
</organism>
<feature type="transmembrane region" description="Helical" evidence="2">
    <location>
        <begin position="21"/>
        <end position="40"/>
    </location>
</feature>
<dbReference type="SMART" id="SM00304">
    <property type="entry name" value="HAMP"/>
    <property type="match status" value="1"/>
</dbReference>
<dbReference type="SUPFAM" id="SSF55785">
    <property type="entry name" value="PYP-like sensor domain (PAS domain)"/>
    <property type="match status" value="1"/>
</dbReference>
<keyword evidence="2" id="KW-0812">Transmembrane</keyword>
<evidence type="ECO:0008006" key="7">
    <source>
        <dbReference type="Google" id="ProtNLM"/>
    </source>
</evidence>
<sequence length="548" mass="61450">MMRFFQPAVFLIDRLRYPHKFALISFFFALPLALAFYFYLSETGERIDFARREMQGNAYLRPLQKLVEQLPQSMSLADAFLREEPFAVEHLPNKQAEIDEIMRAQQQADRELGNVLAVADQARVVRADWDDLKKHLPSLTPAISNDLHRKLQSDVLSLMSAAGDASNLILDPDLDTYYTMDALLLKLPESLDLLSNIRLFVASHAGQSLTPEQRADLVTQAGIVQANLDKLKKGMKVAFANNPGGTLKAGLDGPLAQYYSAVENLLREISRQADKDRLDSDLNTFHSLSAAALFSNSRLWAQGSLELDKLLAARIEGFQQRRDMLLLLSLGAVLLVTWLWAGFYLSIMRTVANLKTAANRMRDNQDGVTVTLDNRDELAEVAQAFNSVGQALAQSGKKYRSIVENSVTGIFQTSPDGHYLTANPALARMYGYDTAEELIDGVNNIGSQLYLAPGRREEFTQLMAQKGVITDFESEIRRKDGSTIWISENVRLIRDGAGNPRITKAWCRTSPARSAPRKNCSRPRRRRKRPTTPRANSSPTCRTRSARR</sequence>
<dbReference type="InterPro" id="IPR003660">
    <property type="entry name" value="HAMP_dom"/>
</dbReference>
<dbReference type="Pfam" id="PF00989">
    <property type="entry name" value="PAS"/>
    <property type="match status" value="1"/>
</dbReference>
<dbReference type="RefSeq" id="WP_244617441.1">
    <property type="nucleotide sequence ID" value="NZ_AP022853.1"/>
</dbReference>
<dbReference type="AlphaFoldDB" id="A0A6F8VBF2"/>
<proteinExistence type="predicted"/>
<evidence type="ECO:0000313" key="5">
    <source>
        <dbReference type="EMBL" id="BCB26085.1"/>
    </source>
</evidence>
<dbReference type="Gene3D" id="3.30.450.20">
    <property type="entry name" value="PAS domain"/>
    <property type="match status" value="1"/>
</dbReference>
<evidence type="ECO:0000313" key="6">
    <source>
        <dbReference type="Proteomes" id="UP000502260"/>
    </source>
</evidence>
<gene>
    <name evidence="5" type="ORF">SKTS_09710</name>
</gene>
<dbReference type="Proteomes" id="UP000502260">
    <property type="component" value="Chromosome"/>
</dbReference>
<dbReference type="InterPro" id="IPR013767">
    <property type="entry name" value="PAS_fold"/>
</dbReference>
<keyword evidence="2" id="KW-1133">Transmembrane helix</keyword>
<feature type="compositionally biased region" description="Polar residues" evidence="1">
    <location>
        <begin position="535"/>
        <end position="548"/>
    </location>
</feature>